<dbReference type="InterPro" id="IPR016032">
    <property type="entry name" value="Sig_transdc_resp-reg_C-effctor"/>
</dbReference>
<dbReference type="Gene3D" id="3.40.50.2300">
    <property type="match status" value="1"/>
</dbReference>
<evidence type="ECO:0000256" key="2">
    <source>
        <dbReference type="ARBA" id="ARBA00023125"/>
    </source>
</evidence>
<dbReference type="Gene3D" id="1.10.10.10">
    <property type="entry name" value="Winged helix-like DNA-binding domain superfamily/Winged helix DNA-binding domain"/>
    <property type="match status" value="1"/>
</dbReference>
<feature type="domain" description="HTH luxR-type" evidence="4">
    <location>
        <begin position="147"/>
        <end position="212"/>
    </location>
</feature>
<dbReference type="EMBL" id="VCQT01000040">
    <property type="protein sequence ID" value="TMW11695.1"/>
    <property type="molecule type" value="Genomic_DNA"/>
</dbReference>
<dbReference type="InterPro" id="IPR058245">
    <property type="entry name" value="NreC/VraR/RcsB-like_REC"/>
</dbReference>
<dbReference type="PROSITE" id="PS50043">
    <property type="entry name" value="HTH_LUXR_2"/>
    <property type="match status" value="1"/>
</dbReference>
<evidence type="ECO:0000313" key="7">
    <source>
        <dbReference type="Proteomes" id="UP000739180"/>
    </source>
</evidence>
<proteinExistence type="predicted"/>
<feature type="modified residue" description="4-aspartylphosphate" evidence="3">
    <location>
        <position position="70"/>
    </location>
</feature>
<reference evidence="6 7" key="1">
    <citation type="submission" date="2019-05" db="EMBL/GenBank/DDBJ databases">
        <title>Genome of Alcanivorax gelatiniphagus, an oil degrading marine bacteria.</title>
        <authorList>
            <person name="Kwon K.K."/>
        </authorList>
    </citation>
    <scope>NUCLEOTIDE SEQUENCE [LARGE SCALE GENOMIC DNA]</scope>
    <source>
        <strain evidence="6 7">MEBiC 08158</strain>
    </source>
</reference>
<dbReference type="InterPro" id="IPR011006">
    <property type="entry name" value="CheY-like_superfamily"/>
</dbReference>
<dbReference type="PANTHER" id="PTHR43214:SF43">
    <property type="entry name" value="TWO-COMPONENT RESPONSE REGULATOR"/>
    <property type="match status" value="1"/>
</dbReference>
<keyword evidence="1 3" id="KW-0597">Phosphoprotein</keyword>
<dbReference type="Pfam" id="PF00196">
    <property type="entry name" value="GerE"/>
    <property type="match status" value="1"/>
</dbReference>
<organism evidence="6 7">
    <name type="scientific">Alloalcanivorax gelatiniphagus</name>
    <dbReference type="NCBI Taxonomy" id="1194167"/>
    <lineage>
        <taxon>Bacteria</taxon>
        <taxon>Pseudomonadati</taxon>
        <taxon>Pseudomonadota</taxon>
        <taxon>Gammaproteobacteria</taxon>
        <taxon>Oceanospirillales</taxon>
        <taxon>Alcanivoracaceae</taxon>
        <taxon>Alloalcanivorax</taxon>
    </lineage>
</organism>
<dbReference type="PROSITE" id="PS50110">
    <property type="entry name" value="RESPONSE_REGULATORY"/>
    <property type="match status" value="1"/>
</dbReference>
<dbReference type="SUPFAM" id="SSF52172">
    <property type="entry name" value="CheY-like"/>
    <property type="match status" value="1"/>
</dbReference>
<dbReference type="InterPro" id="IPR001789">
    <property type="entry name" value="Sig_transdc_resp-reg_receiver"/>
</dbReference>
<dbReference type="InterPro" id="IPR036388">
    <property type="entry name" value="WH-like_DNA-bd_sf"/>
</dbReference>
<gene>
    <name evidence="6" type="ORF">FGS76_14000</name>
</gene>
<comment type="caution">
    <text evidence="6">The sequence shown here is derived from an EMBL/GenBank/DDBJ whole genome shotgun (WGS) entry which is preliminary data.</text>
</comment>
<evidence type="ECO:0000313" key="6">
    <source>
        <dbReference type="EMBL" id="TMW11695.1"/>
    </source>
</evidence>
<keyword evidence="7" id="KW-1185">Reference proteome</keyword>
<dbReference type="SUPFAM" id="SSF46894">
    <property type="entry name" value="C-terminal effector domain of the bipartite response regulators"/>
    <property type="match status" value="1"/>
</dbReference>
<evidence type="ECO:0000256" key="3">
    <source>
        <dbReference type="PROSITE-ProRule" id="PRU00169"/>
    </source>
</evidence>
<dbReference type="SMART" id="SM00421">
    <property type="entry name" value="HTH_LUXR"/>
    <property type="match status" value="1"/>
</dbReference>
<protein>
    <submittedName>
        <fullName evidence="6">Response regulator transcription factor</fullName>
    </submittedName>
</protein>
<dbReference type="InterPro" id="IPR000792">
    <property type="entry name" value="Tscrpt_reg_LuxR_C"/>
</dbReference>
<dbReference type="Proteomes" id="UP000739180">
    <property type="component" value="Unassembled WGS sequence"/>
</dbReference>
<dbReference type="InterPro" id="IPR039420">
    <property type="entry name" value="WalR-like"/>
</dbReference>
<sequence length="215" mass="23174">MATTTPGRRGWWGKRLSASTLLLIDDHPLFLSGISLVLREGLKQVEVLETGSLSEALQLRHADPALILLDQQLQGVSGVTGIAALRRKWPATKVALLSGCDMSALRDEALAAGAVAFISKTDKPRTLLHQVRALLDDHGLQEPAGSEPSVSESLTARQVEVLELLCRGLSNKAIAQHLHLSEYTVRGHVQTLLGLLGASSRGEAAFNARRRGWIV</sequence>
<dbReference type="SMART" id="SM00448">
    <property type="entry name" value="REC"/>
    <property type="match status" value="1"/>
</dbReference>
<dbReference type="PANTHER" id="PTHR43214">
    <property type="entry name" value="TWO-COMPONENT RESPONSE REGULATOR"/>
    <property type="match status" value="1"/>
</dbReference>
<dbReference type="PRINTS" id="PR00038">
    <property type="entry name" value="HTHLUXR"/>
</dbReference>
<evidence type="ECO:0000259" key="5">
    <source>
        <dbReference type="PROSITE" id="PS50110"/>
    </source>
</evidence>
<evidence type="ECO:0000256" key="1">
    <source>
        <dbReference type="ARBA" id="ARBA00022553"/>
    </source>
</evidence>
<keyword evidence="2" id="KW-0238">DNA-binding</keyword>
<accession>A0ABY2XK04</accession>
<dbReference type="CDD" id="cd06170">
    <property type="entry name" value="LuxR_C_like"/>
    <property type="match status" value="1"/>
</dbReference>
<evidence type="ECO:0000259" key="4">
    <source>
        <dbReference type="PROSITE" id="PS50043"/>
    </source>
</evidence>
<dbReference type="Pfam" id="PF00072">
    <property type="entry name" value="Response_reg"/>
    <property type="match status" value="1"/>
</dbReference>
<dbReference type="CDD" id="cd17535">
    <property type="entry name" value="REC_NarL-like"/>
    <property type="match status" value="1"/>
</dbReference>
<feature type="domain" description="Response regulatory" evidence="5">
    <location>
        <begin position="20"/>
        <end position="135"/>
    </location>
</feature>
<name>A0ABY2XK04_9GAMM</name>